<evidence type="ECO:0000259" key="11">
    <source>
        <dbReference type="Pfam" id="PF14372"/>
    </source>
</evidence>
<keyword evidence="7" id="KW-0539">Nucleus</keyword>
<dbReference type="OMA" id="YETEWIL"/>
<feature type="region of interest" description="Disordered" evidence="8">
    <location>
        <begin position="247"/>
        <end position="266"/>
    </location>
</feature>
<evidence type="ECO:0000256" key="4">
    <source>
        <dbReference type="ARBA" id="ARBA00022771"/>
    </source>
</evidence>
<evidence type="ECO:0000259" key="10">
    <source>
        <dbReference type="Pfam" id="PF05699"/>
    </source>
</evidence>
<dbReference type="Gramene" id="KMS95189">
    <property type="protein sequence ID" value="KMS95189"/>
    <property type="gene ID" value="BVRB_011490"/>
</dbReference>
<comment type="subcellular location">
    <subcellularLocation>
        <location evidence="1">Nucleus</location>
    </subcellularLocation>
</comment>
<dbReference type="Pfam" id="PF02892">
    <property type="entry name" value="zf-BED"/>
    <property type="match status" value="1"/>
</dbReference>
<keyword evidence="6" id="KW-0238">DNA-binding</keyword>
<comment type="subunit">
    <text evidence="2">Homodimer.</text>
</comment>
<evidence type="ECO:0000256" key="1">
    <source>
        <dbReference type="ARBA" id="ARBA00004123"/>
    </source>
</evidence>
<protein>
    <recommendedName>
        <fullName evidence="14">hAT-like transposase RNase-H fold domain-containing protein</fullName>
    </recommendedName>
</protein>
<dbReference type="InterPro" id="IPR012337">
    <property type="entry name" value="RNaseH-like_sf"/>
</dbReference>
<feature type="domain" description="BED-type" evidence="9">
    <location>
        <begin position="14"/>
        <end position="45"/>
    </location>
</feature>
<dbReference type="SUPFAM" id="SSF53098">
    <property type="entry name" value="Ribonuclease H-like"/>
    <property type="match status" value="1"/>
</dbReference>
<dbReference type="OrthoDB" id="1937726at2759"/>
<dbReference type="InterPro" id="IPR025525">
    <property type="entry name" value="hAT-like_transposase_RNase-H"/>
</dbReference>
<dbReference type="InterPro" id="IPR008906">
    <property type="entry name" value="HATC_C_dom"/>
</dbReference>
<sequence>MGPPQVPPRRKLTSPVWNHFEKVIVNGEEKAQCVHCSQHYSAKATPSRFQKFEDKARASKIDCSRKLQLDCKTRWNSTYLMLVSAMPYRNVFGNLKTQNPRLKFSVPTLCDWELAEIICDKLNRFHKITELFSGRKYPTANLFFRQVCEIKMALKKWKESEKEEQLNTDMAGKMIEKFDKYWASTNGILAVAAILDPRNKLECVEHYFNIIYGDDSFLEIERIKRLLYDLLHVYRDKVSRDYFHSYSSHDGVSSGKRKGGIDSLDSGDQGDTWTQIKKNKKKKVNVRCELDHYLENDALPESSAFDVLHYWKIDLKYPTLRKIVKDILGIPASRWPLRVLLVWVEG</sequence>
<keyword evidence="5" id="KW-0862">Zinc</keyword>
<name>A0A0J8B279_BETVV</name>
<keyword evidence="4" id="KW-0863">Zinc-finger</keyword>
<dbReference type="GO" id="GO:0003677">
    <property type="term" value="F:DNA binding"/>
    <property type="evidence" value="ECO:0007669"/>
    <property type="project" value="UniProtKB-KW"/>
</dbReference>
<evidence type="ECO:0008006" key="14">
    <source>
        <dbReference type="Google" id="ProtNLM"/>
    </source>
</evidence>
<evidence type="ECO:0000313" key="12">
    <source>
        <dbReference type="EMBL" id="KMS95189.1"/>
    </source>
</evidence>
<evidence type="ECO:0000313" key="13">
    <source>
        <dbReference type="Proteomes" id="UP000035740"/>
    </source>
</evidence>
<evidence type="ECO:0000256" key="3">
    <source>
        <dbReference type="ARBA" id="ARBA00022723"/>
    </source>
</evidence>
<accession>A0A0J8B279</accession>
<dbReference type="GO" id="GO:0008270">
    <property type="term" value="F:zinc ion binding"/>
    <property type="evidence" value="ECO:0007669"/>
    <property type="project" value="UniProtKB-KW"/>
</dbReference>
<evidence type="ECO:0000256" key="7">
    <source>
        <dbReference type="ARBA" id="ARBA00023242"/>
    </source>
</evidence>
<proteinExistence type="predicted"/>
<keyword evidence="3" id="KW-0479">Metal-binding</keyword>
<feature type="domain" description="HAT C-terminal dimerisation" evidence="10">
    <location>
        <begin position="289"/>
        <end position="334"/>
    </location>
</feature>
<gene>
    <name evidence="12" type="ORF">BVRB_011490</name>
</gene>
<dbReference type="AlphaFoldDB" id="A0A0J8B279"/>
<dbReference type="PANTHER" id="PTHR23272">
    <property type="entry name" value="BED FINGER-RELATED"/>
    <property type="match status" value="1"/>
</dbReference>
<dbReference type="EMBL" id="KQ090522">
    <property type="protein sequence ID" value="KMS95189.1"/>
    <property type="molecule type" value="Genomic_DNA"/>
</dbReference>
<dbReference type="GO" id="GO:0005634">
    <property type="term" value="C:nucleus"/>
    <property type="evidence" value="ECO:0007669"/>
    <property type="project" value="UniProtKB-SubCell"/>
</dbReference>
<evidence type="ECO:0000256" key="2">
    <source>
        <dbReference type="ARBA" id="ARBA00011738"/>
    </source>
</evidence>
<reference evidence="12 13" key="1">
    <citation type="journal article" date="2014" name="Nature">
        <title>The genome of the recently domesticated crop plant sugar beet (Beta vulgaris).</title>
        <authorList>
            <person name="Dohm J.C."/>
            <person name="Minoche A.E."/>
            <person name="Holtgrawe D."/>
            <person name="Capella-Gutierrez S."/>
            <person name="Zakrzewski F."/>
            <person name="Tafer H."/>
            <person name="Rupp O."/>
            <person name="Sorensen T.R."/>
            <person name="Stracke R."/>
            <person name="Reinhardt R."/>
            <person name="Goesmann A."/>
            <person name="Kraft T."/>
            <person name="Schulz B."/>
            <person name="Stadler P.F."/>
            <person name="Schmidt T."/>
            <person name="Gabaldon T."/>
            <person name="Lehrach H."/>
            <person name="Weisshaar B."/>
            <person name="Himmelbauer H."/>
        </authorList>
    </citation>
    <scope>NUCLEOTIDE SEQUENCE [LARGE SCALE GENOMIC DNA]</scope>
    <source>
        <tissue evidence="12">Taproot</tissue>
    </source>
</reference>
<dbReference type="Pfam" id="PF14372">
    <property type="entry name" value="hAT-like_RNase-H"/>
    <property type="match status" value="1"/>
</dbReference>
<keyword evidence="13" id="KW-1185">Reference proteome</keyword>
<dbReference type="GO" id="GO:0046983">
    <property type="term" value="F:protein dimerization activity"/>
    <property type="evidence" value="ECO:0007669"/>
    <property type="project" value="InterPro"/>
</dbReference>
<dbReference type="Proteomes" id="UP000035740">
    <property type="component" value="Unassembled WGS sequence"/>
</dbReference>
<dbReference type="PANTHER" id="PTHR23272:SF187">
    <property type="entry name" value="AC9 TRANSPOSASE-RELATED"/>
    <property type="match status" value="1"/>
</dbReference>
<dbReference type="Pfam" id="PF05699">
    <property type="entry name" value="Dimer_Tnp_hAT"/>
    <property type="match status" value="1"/>
</dbReference>
<organism evidence="12 13">
    <name type="scientific">Beta vulgaris subsp. vulgaris</name>
    <name type="common">Beet</name>
    <dbReference type="NCBI Taxonomy" id="3555"/>
    <lineage>
        <taxon>Eukaryota</taxon>
        <taxon>Viridiplantae</taxon>
        <taxon>Streptophyta</taxon>
        <taxon>Embryophyta</taxon>
        <taxon>Tracheophyta</taxon>
        <taxon>Spermatophyta</taxon>
        <taxon>Magnoliopsida</taxon>
        <taxon>eudicotyledons</taxon>
        <taxon>Gunneridae</taxon>
        <taxon>Pentapetalae</taxon>
        <taxon>Caryophyllales</taxon>
        <taxon>Chenopodiaceae</taxon>
        <taxon>Betoideae</taxon>
        <taxon>Beta</taxon>
    </lineage>
</organism>
<evidence type="ECO:0000256" key="6">
    <source>
        <dbReference type="ARBA" id="ARBA00023125"/>
    </source>
</evidence>
<feature type="domain" description="hAT-like transposase RNase-H fold" evidence="11">
    <location>
        <begin position="133"/>
        <end position="234"/>
    </location>
</feature>
<evidence type="ECO:0000256" key="5">
    <source>
        <dbReference type="ARBA" id="ARBA00022833"/>
    </source>
</evidence>
<dbReference type="InterPro" id="IPR003656">
    <property type="entry name" value="Znf_BED"/>
</dbReference>
<evidence type="ECO:0000259" key="9">
    <source>
        <dbReference type="Pfam" id="PF02892"/>
    </source>
</evidence>
<evidence type="ECO:0000256" key="8">
    <source>
        <dbReference type="SAM" id="MobiDB-lite"/>
    </source>
</evidence>